<dbReference type="EMBL" id="AHNR02000057">
    <property type="protein sequence ID" value="EKR54087.1"/>
    <property type="molecule type" value="Genomic_DNA"/>
</dbReference>
<sequence>MSKIKIKNRSTNFILFVVGSRQPFLSVKDEKLNPVTQIKILL</sequence>
<dbReference type="AlphaFoldDB" id="A0A0E2DEL5"/>
<reference evidence="1 2" key="1">
    <citation type="submission" date="2012-10" db="EMBL/GenBank/DDBJ databases">
        <authorList>
            <person name="Harkins D.M."/>
            <person name="Durkin A.S."/>
            <person name="Brinkac L.M."/>
            <person name="Haft D.H."/>
            <person name="Selengut J.D."/>
            <person name="Sanka R."/>
            <person name="DePew J."/>
            <person name="Purushe J."/>
            <person name="Chanthongthip A."/>
            <person name="Lattana O."/>
            <person name="Phetsouvanh R."/>
            <person name="Newton P.N."/>
            <person name="Vinetz J.M."/>
            <person name="Sutton G.G."/>
            <person name="Nierman W.C."/>
            <person name="Fouts D.E."/>
        </authorList>
    </citation>
    <scope>NUCLEOTIDE SEQUENCE [LARGE SCALE GENOMIC DNA]</scope>
    <source>
        <strain evidence="1 2">UI 12758</strain>
    </source>
</reference>
<proteinExistence type="predicted"/>
<gene>
    <name evidence="1" type="ORF">LEP1GSC105_4551</name>
</gene>
<dbReference type="Proteomes" id="UP000001340">
    <property type="component" value="Unassembled WGS sequence"/>
</dbReference>
<accession>A0A0E2DEL5</accession>
<name>A0A0E2DEL5_LEPIR</name>
<evidence type="ECO:0000313" key="2">
    <source>
        <dbReference type="Proteomes" id="UP000001340"/>
    </source>
</evidence>
<protein>
    <submittedName>
        <fullName evidence="1">Uncharacterized protein</fullName>
    </submittedName>
</protein>
<organism evidence="1 2">
    <name type="scientific">Leptospira interrogans str. UI 12758</name>
    <dbReference type="NCBI Taxonomy" id="1049938"/>
    <lineage>
        <taxon>Bacteria</taxon>
        <taxon>Pseudomonadati</taxon>
        <taxon>Spirochaetota</taxon>
        <taxon>Spirochaetia</taxon>
        <taxon>Leptospirales</taxon>
        <taxon>Leptospiraceae</taxon>
        <taxon>Leptospira</taxon>
    </lineage>
</organism>
<evidence type="ECO:0000313" key="1">
    <source>
        <dbReference type="EMBL" id="EKR54087.1"/>
    </source>
</evidence>
<comment type="caution">
    <text evidence="1">The sequence shown here is derived from an EMBL/GenBank/DDBJ whole genome shotgun (WGS) entry which is preliminary data.</text>
</comment>